<feature type="domain" description="PH" evidence="6">
    <location>
        <begin position="304"/>
        <end position="403"/>
    </location>
</feature>
<evidence type="ECO:0000256" key="2">
    <source>
        <dbReference type="ARBA" id="ARBA00022692"/>
    </source>
</evidence>
<dbReference type="Gene3D" id="2.30.29.30">
    <property type="entry name" value="Pleckstrin-homology domain (PH domain)/Phosphotyrosine-binding domain (PTB)"/>
    <property type="match status" value="1"/>
</dbReference>
<dbReference type="InterPro" id="IPR001849">
    <property type="entry name" value="PH_domain"/>
</dbReference>
<dbReference type="InterPro" id="IPR024500">
    <property type="entry name" value="DUF3074"/>
</dbReference>
<feature type="compositionally biased region" description="Basic and acidic residues" evidence="5">
    <location>
        <begin position="1889"/>
        <end position="1975"/>
    </location>
</feature>
<feature type="domain" description="VASt" evidence="7">
    <location>
        <begin position="891"/>
        <end position="1063"/>
    </location>
</feature>
<dbReference type="PANTHER" id="PTHR14248">
    <property type="entry name" value="CYCLIN Y, ISOFORM A"/>
    <property type="match status" value="1"/>
</dbReference>
<feature type="region of interest" description="Disordered" evidence="5">
    <location>
        <begin position="1829"/>
        <end position="1990"/>
    </location>
</feature>
<dbReference type="Gene3D" id="1.20.1270.60">
    <property type="entry name" value="Arfaptin homology (AH) domain/BAR domain"/>
    <property type="match status" value="1"/>
</dbReference>
<dbReference type="InterPro" id="IPR042067">
    <property type="entry name" value="Sip3_PH"/>
</dbReference>
<evidence type="ECO:0000256" key="4">
    <source>
        <dbReference type="ARBA" id="ARBA00023136"/>
    </source>
</evidence>
<dbReference type="EMBL" id="CABFNP030000868">
    <property type="protein sequence ID" value="CAI6088699.1"/>
    <property type="molecule type" value="Genomic_DNA"/>
</dbReference>
<feature type="region of interest" description="Disordered" evidence="5">
    <location>
        <begin position="1306"/>
        <end position="1330"/>
    </location>
</feature>
<dbReference type="InterPro" id="IPR039463">
    <property type="entry name" value="Sip3/Lam1_BAR"/>
</dbReference>
<feature type="compositionally biased region" description="Low complexity" evidence="5">
    <location>
        <begin position="1663"/>
        <end position="1677"/>
    </location>
</feature>
<dbReference type="Pfam" id="PF11274">
    <property type="entry name" value="DUF3074"/>
    <property type="match status" value="1"/>
</dbReference>
<proteinExistence type="predicted"/>
<dbReference type="CDD" id="cd13280">
    <property type="entry name" value="PH_SIP3"/>
    <property type="match status" value="1"/>
</dbReference>
<dbReference type="GO" id="GO:0016020">
    <property type="term" value="C:membrane"/>
    <property type="evidence" value="ECO:0007669"/>
    <property type="project" value="UniProtKB-SubCell"/>
</dbReference>
<feature type="region of interest" description="Disordered" evidence="5">
    <location>
        <begin position="1741"/>
        <end position="1798"/>
    </location>
</feature>
<reference evidence="8" key="1">
    <citation type="submission" date="2023-01" db="EMBL/GenBank/DDBJ databases">
        <authorList>
            <person name="Piombo E."/>
        </authorList>
    </citation>
    <scope>NUCLEOTIDE SEQUENCE</scope>
</reference>
<dbReference type="Proteomes" id="UP001160390">
    <property type="component" value="Unassembled WGS sequence"/>
</dbReference>
<dbReference type="InterPro" id="IPR027267">
    <property type="entry name" value="AH/BAR_dom_sf"/>
</dbReference>
<feature type="compositionally biased region" description="Basic residues" evidence="5">
    <location>
        <begin position="1312"/>
        <end position="1321"/>
    </location>
</feature>
<feature type="compositionally biased region" description="Polar residues" evidence="5">
    <location>
        <begin position="1678"/>
        <end position="1697"/>
    </location>
</feature>
<dbReference type="SUPFAM" id="SSF50729">
    <property type="entry name" value="PH domain-like"/>
    <property type="match status" value="1"/>
</dbReference>
<dbReference type="Gene3D" id="3.30.530.20">
    <property type="match status" value="1"/>
</dbReference>
<keyword evidence="9" id="KW-1185">Reference proteome</keyword>
<name>A0AA35M243_9HYPO</name>
<gene>
    <name evidence="8" type="ORF">CCHLO57077_00008390</name>
</gene>
<dbReference type="Pfam" id="PF16016">
    <property type="entry name" value="VASt"/>
    <property type="match status" value="1"/>
</dbReference>
<dbReference type="Pfam" id="PF00169">
    <property type="entry name" value="PH"/>
    <property type="match status" value="1"/>
</dbReference>
<evidence type="ECO:0008006" key="10">
    <source>
        <dbReference type="Google" id="ProtNLM"/>
    </source>
</evidence>
<comment type="subcellular location">
    <subcellularLocation>
        <location evidence="1">Membrane</location>
    </subcellularLocation>
</comment>
<evidence type="ECO:0000256" key="3">
    <source>
        <dbReference type="ARBA" id="ARBA00022989"/>
    </source>
</evidence>
<comment type="caution">
    <text evidence="8">The sequence shown here is derived from an EMBL/GenBank/DDBJ whole genome shotgun (WGS) entry which is preliminary data.</text>
</comment>
<feature type="region of interest" description="Disordered" evidence="5">
    <location>
        <begin position="1655"/>
        <end position="1701"/>
    </location>
</feature>
<dbReference type="Pfam" id="PF16746">
    <property type="entry name" value="BAR_3"/>
    <property type="match status" value="1"/>
</dbReference>
<dbReference type="InterPro" id="IPR023393">
    <property type="entry name" value="START-like_dom_sf"/>
</dbReference>
<evidence type="ECO:0000313" key="9">
    <source>
        <dbReference type="Proteomes" id="UP001160390"/>
    </source>
</evidence>
<protein>
    <recommendedName>
        <fullName evidence="10">PH domain-containing protein</fullName>
    </recommendedName>
</protein>
<feature type="compositionally biased region" description="Low complexity" evidence="5">
    <location>
        <begin position="1464"/>
        <end position="1478"/>
    </location>
</feature>
<dbReference type="PROSITE" id="PS50003">
    <property type="entry name" value="PH_DOMAIN"/>
    <property type="match status" value="1"/>
</dbReference>
<evidence type="ECO:0000259" key="7">
    <source>
        <dbReference type="PROSITE" id="PS51778"/>
    </source>
</evidence>
<feature type="region of interest" description="Disordered" evidence="5">
    <location>
        <begin position="1440"/>
        <end position="1487"/>
    </location>
</feature>
<evidence type="ECO:0000256" key="1">
    <source>
        <dbReference type="ARBA" id="ARBA00004370"/>
    </source>
</evidence>
<dbReference type="InterPro" id="IPR011993">
    <property type="entry name" value="PH-like_dom_sf"/>
</dbReference>
<feature type="compositionally biased region" description="Polar residues" evidence="5">
    <location>
        <begin position="1440"/>
        <end position="1451"/>
    </location>
</feature>
<evidence type="ECO:0000256" key="5">
    <source>
        <dbReference type="SAM" id="MobiDB-lite"/>
    </source>
</evidence>
<dbReference type="SUPFAM" id="SSF55961">
    <property type="entry name" value="Bet v1-like"/>
    <property type="match status" value="1"/>
</dbReference>
<dbReference type="PROSITE" id="PS51778">
    <property type="entry name" value="VAST"/>
    <property type="match status" value="1"/>
</dbReference>
<dbReference type="CDD" id="cd07609">
    <property type="entry name" value="BAR_SIP3_fungi"/>
    <property type="match status" value="1"/>
</dbReference>
<dbReference type="SMART" id="SM00233">
    <property type="entry name" value="PH"/>
    <property type="match status" value="1"/>
</dbReference>
<feature type="region of interest" description="Disordered" evidence="5">
    <location>
        <begin position="829"/>
        <end position="854"/>
    </location>
</feature>
<feature type="compositionally biased region" description="Basic and acidic residues" evidence="5">
    <location>
        <begin position="1746"/>
        <end position="1773"/>
    </location>
</feature>
<dbReference type="InterPro" id="IPR004148">
    <property type="entry name" value="BAR_dom"/>
</dbReference>
<organism evidence="8 9">
    <name type="scientific">Clonostachys chloroleuca</name>
    <dbReference type="NCBI Taxonomy" id="1926264"/>
    <lineage>
        <taxon>Eukaryota</taxon>
        <taxon>Fungi</taxon>
        <taxon>Dikarya</taxon>
        <taxon>Ascomycota</taxon>
        <taxon>Pezizomycotina</taxon>
        <taxon>Sordariomycetes</taxon>
        <taxon>Hypocreomycetidae</taxon>
        <taxon>Hypocreales</taxon>
        <taxon>Bionectriaceae</taxon>
        <taxon>Clonostachys</taxon>
    </lineage>
</organism>
<evidence type="ECO:0000259" key="6">
    <source>
        <dbReference type="PROSITE" id="PS50003"/>
    </source>
</evidence>
<sequence length="2057" mass="228400">MAEASTSAAAPTVKSTHHTVAVGLHEAVLDSPTFRATAAHFAEQIDAVEKWLNGYVSSTSKLLHDILALEETINTYLAKTTPSTDGVIDNDYTFLALKRVGDGSRECWMQLLSSMKRMESSVVEPVRAFLMGDMRNFKEIRKVLEQAQRAFDSTLARYVSQSKTKEPSALREDAFSVYETRKAYLQASMDYCQLAPQVRFTMDKLLVKVSNEAWKEMKKGRDAATSATRFEQEMERVRGWAKEMETSEGIFRRELQIARRDLGENAMTGCKPSRELEDYSTSTVPFLGSRGPVSLQPKDSQAVISEKQGWLFLRTLSGKPARHNWVRRWYYCRDKVFGWLIPGPLGVVQGDEIGVLLCNARPAVSEDRRFCFEVKTKSQSLLLQAETQNELTEWLEVFEFMKKKAFESSMDRDLNASGNLDPAFSVTPPGIPEFSARTLDAHLKLGEEPIPPPERAGTLPVPSPDLTLSNRPSFDVNGTLTRRSITALKQDLAREEGESGREHAARIIQRLDLHRKATFGAGAEAALASSSGSAGGLASLMSASHAMLPSHAGSNSPKQSAVRLPAVDTQGGTLAPLTLAKPPAVTNLSRTAVLTAATRAASSSQKKVLPSVLANYWGTNVYNEIQVSEEPVLPRMDDDDPVGVVVSAAQSDSLDKAVQDKQAKDPLPLHYPPELRFQNAQFRLLFPNVPTGENLVLVFRAAWSSSSATGSKSPGLAGDGRIYVTPDNMYFYGQQMGLVSAYRLSLDTISEVTAAPGRECDYIYLHFGQNESNDTGFTRLTIKIFLDELRVLHARLNLLVDDLQAEEPMETEALISALIQIEKEEFEKPSPGAESWEEVPGDTPIDNGTLGGRPVRERSFREATPRVLSGSRFASSKLQMPLHPVVYEPEDMKELAAERHFEISAKSCFHVLFGDKSFVFPKLYFEHRAQQIAQGPWVQIDQGRMRREFQFKVNSADMLGRSQTAEITDYQVIDLHSDHVTYVVTHTRTAWHLPYSQHFKLVTKIVITHLAKTRCKLAIYVRIDWSKSPALSRNLVERQAMRDIRNDADELAELATDQVRKLGARTRTTRAIQVYGQVGQQTQVVVFSPAARDSSRKQATKPRTLTALVWETARSFGESAVSSLIMWSIAVLKKVFSIFTANRLILAVLGLSIFTNLLITSTETAAWWKERRAAGFMRHLGVGPNILMSKAIYMADLAEATGANGNEELFPHNSTCFSGFQDVLSATDMDSPWEDAGVSFTTPTTRSTALRLRRTRQRLGSYRHDLIVAMRVVNSIEREILQSEWENWLMNESAQCDDLRAILDGDDENTKKKGSGRKTKSSQKVVESMSPEKKEVLREWKDKYCGSCQRDLQTVVAKRRGSDLYNGGRAKQATRFQKISLFPFPGLYRTTHKKPTMGNHHEPLSFLGPVDWSDVSLDDLKPFLDGVFSAAQTVVESIPSPSNLNEISRATESPALPRSRSESSETSATLATSPSARRQSPAAVEQSRKLREEWKEVKVNSRENPLDIKVYKLAAKDGKGTWFARRSVHDGLSYDQWEKGLAEELIETLKIQGQPGGGSIRGIGADRLVEQVDAPGSGQAKVFHLSAQFPGPTSPRDFVTLLLTSDTPKFVPQDPRVVRQFMIVSKPCIHPECEPQQGTIRGQYESIELIREVLPAKPASERSSSSTDVSGKSKSSDNLSTTTLDLPQSTSKAQEPPTTIEWLMITRSDPGGSVPRFMIEKGTPPGIVNDAGKFIKWVTSRSVSQDVRESTEGGDRRPGEDGVQDKPRTESRHPPPYVEELPSGSNETSVPRYNEEDVASSNGGLWGMVTGAFWGASSVVSAGLRMPFGTSSLGQDEDEENQPGTPSLDIGDEEDSGSDTSSIRTFTSALDRSLTQEEETSADVQQSNSDDKSSGKSSQLKELKKLEERRRKLDEKAARMAERWESKRQEDKEKDAAALTRAQEKHAKEVAKHEAKYNRELRRIKEKKEQEERKAEQRRKKAAEREAKANAAMELEKVKAERDYALKQVELLKAQVGELQSQNTMLTAKMGKLNGLETSDSASVSSKNTQGGKSPTL</sequence>
<evidence type="ECO:0000313" key="8">
    <source>
        <dbReference type="EMBL" id="CAI6088699.1"/>
    </source>
</evidence>
<accession>A0AA35M243</accession>
<feature type="region of interest" description="Disordered" evidence="5">
    <location>
        <begin position="2035"/>
        <end position="2057"/>
    </location>
</feature>
<feature type="compositionally biased region" description="Polar residues" evidence="5">
    <location>
        <begin position="2036"/>
        <end position="2057"/>
    </location>
</feature>
<keyword evidence="3" id="KW-1133">Transmembrane helix</keyword>
<dbReference type="InterPro" id="IPR031968">
    <property type="entry name" value="VASt"/>
</dbReference>
<keyword evidence="2" id="KW-0812">Transmembrane</keyword>
<dbReference type="GO" id="GO:0005737">
    <property type="term" value="C:cytoplasm"/>
    <property type="evidence" value="ECO:0007669"/>
    <property type="project" value="InterPro"/>
</dbReference>
<keyword evidence="4" id="KW-0472">Membrane</keyword>
<dbReference type="SUPFAM" id="SSF103657">
    <property type="entry name" value="BAR/IMD domain-like"/>
    <property type="match status" value="1"/>
</dbReference>